<gene>
    <name evidence="1" type="ORF">B9W25_08420</name>
</gene>
<dbReference type="AlphaFoldDB" id="A0A657YWD5"/>
<accession>A0A657YWD5</accession>
<dbReference type="RefSeq" id="WP_000680690.1">
    <property type="nucleotide sequence ID" value="NZ_AP031577.1"/>
</dbReference>
<dbReference type="GeneID" id="92796727"/>
<protein>
    <submittedName>
        <fullName evidence="1">Uncharacterized protein</fullName>
    </submittedName>
</protein>
<name>A0A657YWD5_ACIBA</name>
<evidence type="ECO:0000313" key="2">
    <source>
        <dbReference type="Proteomes" id="UP000237823"/>
    </source>
</evidence>
<reference evidence="1 2" key="1">
    <citation type="submission" date="2017-04" db="EMBL/GenBank/DDBJ databases">
        <title>Comparison of Acinetobacter baumannii whole genome sequences from two major hospitals in Kuwait.</title>
        <authorList>
            <person name="Nasser K."/>
            <person name="Habibi N."/>
            <person name="Khan M.W."/>
            <person name="Purohit P."/>
            <person name="Al-Obaid I."/>
            <person name="Dhar R."/>
            <person name="Al-Fouzan W."/>
            <person name="Mustafa A.S."/>
        </authorList>
    </citation>
    <scope>NUCLEOTIDE SEQUENCE [LARGE SCALE GENOMIC DNA]</scope>
    <source>
        <strain evidence="1 2">KUFAR57</strain>
    </source>
</reference>
<sequence>MKHIVDGIGLDWASQFVKLKQIVNQVVMIFIITDFLVMCLK</sequence>
<dbReference type="Proteomes" id="UP000237823">
    <property type="component" value="Unassembled WGS sequence"/>
</dbReference>
<comment type="caution">
    <text evidence="1">The sequence shown here is derived from an EMBL/GenBank/DDBJ whole genome shotgun (WGS) entry which is preliminary data.</text>
</comment>
<dbReference type="EMBL" id="NEPB01000013">
    <property type="protein sequence ID" value="PRN35334.1"/>
    <property type="molecule type" value="Genomic_DNA"/>
</dbReference>
<organism evidence="1 2">
    <name type="scientific">Acinetobacter baumannii</name>
    <dbReference type="NCBI Taxonomy" id="470"/>
    <lineage>
        <taxon>Bacteria</taxon>
        <taxon>Pseudomonadati</taxon>
        <taxon>Pseudomonadota</taxon>
        <taxon>Gammaproteobacteria</taxon>
        <taxon>Moraxellales</taxon>
        <taxon>Moraxellaceae</taxon>
        <taxon>Acinetobacter</taxon>
        <taxon>Acinetobacter calcoaceticus/baumannii complex</taxon>
    </lineage>
</organism>
<evidence type="ECO:0000313" key="1">
    <source>
        <dbReference type="EMBL" id="PRN35334.1"/>
    </source>
</evidence>
<proteinExistence type="predicted"/>